<dbReference type="InterPro" id="IPR028082">
    <property type="entry name" value="Peripla_BP_I"/>
</dbReference>
<dbReference type="PANTHER" id="PTHR30483">
    <property type="entry name" value="LEUCINE-SPECIFIC-BINDING PROTEIN"/>
    <property type="match status" value="1"/>
</dbReference>
<feature type="signal peptide" evidence="4">
    <location>
        <begin position="1"/>
        <end position="26"/>
    </location>
</feature>
<evidence type="ECO:0000256" key="4">
    <source>
        <dbReference type="SAM" id="SignalP"/>
    </source>
</evidence>
<comment type="caution">
    <text evidence="6">The sequence shown here is derived from an EMBL/GenBank/DDBJ whole genome shotgun (WGS) entry which is preliminary data.</text>
</comment>
<name>A0A2W7P2X4_9RHOB</name>
<protein>
    <submittedName>
        <fullName evidence="6">Amino acid/amide ABC transporter substrate-binding protein (HAAT family)</fullName>
    </submittedName>
</protein>
<dbReference type="Proteomes" id="UP000248916">
    <property type="component" value="Unassembled WGS sequence"/>
</dbReference>
<dbReference type="PANTHER" id="PTHR30483:SF6">
    <property type="entry name" value="PERIPLASMIC BINDING PROTEIN OF ABC TRANSPORTER FOR NATURAL AMINO ACIDS"/>
    <property type="match status" value="1"/>
</dbReference>
<evidence type="ECO:0000256" key="3">
    <source>
        <dbReference type="ARBA" id="ARBA00022970"/>
    </source>
</evidence>
<evidence type="ECO:0000313" key="6">
    <source>
        <dbReference type="EMBL" id="PZX19776.1"/>
    </source>
</evidence>
<dbReference type="RefSeq" id="WP_111535446.1">
    <property type="nucleotide sequence ID" value="NZ_QKZL01000001.1"/>
</dbReference>
<feature type="domain" description="Leucine-binding protein" evidence="5">
    <location>
        <begin position="45"/>
        <end position="412"/>
    </location>
</feature>
<sequence length="455" mass="47504">MTRSGRTRRSVLCGAAATALAGPLLAARRARSQDASFTNAPTESTVTFGIVVAQSGPYAEEGEEELRGFTLAIDHLNGKGDGGMLATFSSRALDGAGILGKRIRFVAGDSEAHSGIARAAARRMIEADGAVMLTGGSSSGVAVAVQGLCRDVGILYMSGLSHANATTGKDKAANGFRHFLNAHMSALALAPALAEICGRDRMAYHIAVDNGWGQAQQHSVAEATEAIGWKTAGVAMTPPARTDFSAFLPAFLESGADVLVLDQYGGNLVNSLKSVERAGLRERQVSGRTIELVAPFVSDLAARRAGHAIAGVIGTQNWHPELEERMGVRYAGSDAFVRSYVAAYGTPPGQAAQTCYAQTLLYADAVARAGSFDPCAVAEALEGFTFDGLGNGPSLYRAADHQCFHNVLIVRGRRQRLEAAVPVEIVATTPGDAVSYPVDHPLFAGGALGRCNRGT</sequence>
<dbReference type="SUPFAM" id="SSF53822">
    <property type="entry name" value="Periplasmic binding protein-like I"/>
    <property type="match status" value="1"/>
</dbReference>
<evidence type="ECO:0000256" key="1">
    <source>
        <dbReference type="ARBA" id="ARBA00010062"/>
    </source>
</evidence>
<dbReference type="Gene3D" id="3.40.50.2300">
    <property type="match status" value="2"/>
</dbReference>
<dbReference type="InterPro" id="IPR028081">
    <property type="entry name" value="Leu-bd"/>
</dbReference>
<proteinExistence type="inferred from homology"/>
<dbReference type="Pfam" id="PF13458">
    <property type="entry name" value="Peripla_BP_6"/>
    <property type="match status" value="1"/>
</dbReference>
<dbReference type="PROSITE" id="PS51318">
    <property type="entry name" value="TAT"/>
    <property type="match status" value="1"/>
</dbReference>
<organism evidence="6 7">
    <name type="scientific">Palleronia aestuarii</name>
    <dbReference type="NCBI Taxonomy" id="568105"/>
    <lineage>
        <taxon>Bacteria</taxon>
        <taxon>Pseudomonadati</taxon>
        <taxon>Pseudomonadota</taxon>
        <taxon>Alphaproteobacteria</taxon>
        <taxon>Rhodobacterales</taxon>
        <taxon>Roseobacteraceae</taxon>
        <taxon>Palleronia</taxon>
    </lineage>
</organism>
<comment type="similarity">
    <text evidence="1">Belongs to the leucine-binding protein family.</text>
</comment>
<evidence type="ECO:0000313" key="7">
    <source>
        <dbReference type="Proteomes" id="UP000248916"/>
    </source>
</evidence>
<feature type="chain" id="PRO_5016040941" evidence="4">
    <location>
        <begin position="27"/>
        <end position="455"/>
    </location>
</feature>
<evidence type="ECO:0000259" key="5">
    <source>
        <dbReference type="Pfam" id="PF13458"/>
    </source>
</evidence>
<keyword evidence="3" id="KW-0813">Transport</keyword>
<dbReference type="EMBL" id="QKZL01000001">
    <property type="protein sequence ID" value="PZX19776.1"/>
    <property type="molecule type" value="Genomic_DNA"/>
</dbReference>
<accession>A0A2W7P2X4</accession>
<keyword evidence="2 4" id="KW-0732">Signal</keyword>
<dbReference type="AlphaFoldDB" id="A0A2W7P2X4"/>
<gene>
    <name evidence="6" type="ORF">LX81_00237</name>
</gene>
<keyword evidence="7" id="KW-1185">Reference proteome</keyword>
<evidence type="ECO:0000256" key="2">
    <source>
        <dbReference type="ARBA" id="ARBA00022729"/>
    </source>
</evidence>
<keyword evidence="3" id="KW-0029">Amino-acid transport</keyword>
<dbReference type="InterPro" id="IPR006311">
    <property type="entry name" value="TAT_signal"/>
</dbReference>
<dbReference type="OrthoDB" id="7235949at2"/>
<dbReference type="InterPro" id="IPR051010">
    <property type="entry name" value="BCAA_transport"/>
</dbReference>
<dbReference type="GO" id="GO:0006865">
    <property type="term" value="P:amino acid transport"/>
    <property type="evidence" value="ECO:0007669"/>
    <property type="project" value="UniProtKB-KW"/>
</dbReference>
<reference evidence="6 7" key="1">
    <citation type="submission" date="2018-06" db="EMBL/GenBank/DDBJ databases">
        <title>Genomic Encyclopedia of Archaeal and Bacterial Type Strains, Phase II (KMG-II): from individual species to whole genera.</title>
        <authorList>
            <person name="Goeker M."/>
        </authorList>
    </citation>
    <scope>NUCLEOTIDE SEQUENCE [LARGE SCALE GENOMIC DNA]</scope>
    <source>
        <strain evidence="6 7">DSM 22009</strain>
    </source>
</reference>